<feature type="transmembrane region" description="Helical" evidence="1">
    <location>
        <begin position="51"/>
        <end position="69"/>
    </location>
</feature>
<dbReference type="InterPro" id="IPR011990">
    <property type="entry name" value="TPR-like_helical_dom_sf"/>
</dbReference>
<gene>
    <name evidence="2" type="ORF">J2X15_002245</name>
</gene>
<proteinExistence type="predicted"/>
<keyword evidence="1" id="KW-0472">Membrane</keyword>
<dbReference type="EMBL" id="JAVDXO010000004">
    <property type="protein sequence ID" value="MDR7306959.1"/>
    <property type="molecule type" value="Genomic_DNA"/>
</dbReference>
<dbReference type="SUPFAM" id="SSF48452">
    <property type="entry name" value="TPR-like"/>
    <property type="match status" value="1"/>
</dbReference>
<keyword evidence="1" id="KW-0812">Transmembrane</keyword>
<reference evidence="2 3" key="1">
    <citation type="submission" date="2023-07" db="EMBL/GenBank/DDBJ databases">
        <title>Sorghum-associated microbial communities from plants grown in Nebraska, USA.</title>
        <authorList>
            <person name="Schachtman D."/>
        </authorList>
    </citation>
    <scope>NUCLEOTIDE SEQUENCE [LARGE SCALE GENOMIC DNA]</scope>
    <source>
        <strain evidence="2 3">BE308</strain>
    </source>
</reference>
<keyword evidence="3" id="KW-1185">Reference proteome</keyword>
<name>A0ABU1ZN50_9BURK</name>
<accession>A0ABU1ZN50</accession>
<evidence type="ECO:0008006" key="4">
    <source>
        <dbReference type="Google" id="ProtNLM"/>
    </source>
</evidence>
<evidence type="ECO:0000313" key="3">
    <source>
        <dbReference type="Proteomes" id="UP001268089"/>
    </source>
</evidence>
<dbReference type="RefSeq" id="WP_310342719.1">
    <property type="nucleotide sequence ID" value="NZ_JAVDXO010000004.1"/>
</dbReference>
<dbReference type="Proteomes" id="UP001268089">
    <property type="component" value="Unassembled WGS sequence"/>
</dbReference>
<dbReference type="Gene3D" id="1.25.40.10">
    <property type="entry name" value="Tetratricopeptide repeat domain"/>
    <property type="match status" value="1"/>
</dbReference>
<sequence>MSVINKMLRDLDHRQSPPDATGAPGTVDALRLQGVASVPLHTAGARRRVHWGWVLLLVLVATGAGWWQWQQMQTVAPAPPSPPAVVVAPPAVAPAPVVVAAPLPPVQEEVVEAPSPQAMVLPPSGLRMETALSSNPIPPVEVTSGAMPNKVVAAPHAKTVSPAPPAVVVAEAPKKSAAAALPPSPAVATPMPAPPAADAAGLAQRQQQAARETLAQAQALWNSGARDNAIALLQDAVAAAERAAQTNASAANSQTLVSMLRELARMELAEGRASAVWDLLTRLEPLMANQPELWALRANAAQRLGRHQDSVQAYTTALQSRPNEQRWLLGAAVSLAALGQTTAAGEMADKARAVGPVSKEVQTYLRQQGVPLADR</sequence>
<evidence type="ECO:0000256" key="1">
    <source>
        <dbReference type="SAM" id="Phobius"/>
    </source>
</evidence>
<keyword evidence="1" id="KW-1133">Transmembrane helix</keyword>
<organism evidence="2 3">
    <name type="scientific">Rhodoferax saidenbachensis</name>
    <dbReference type="NCBI Taxonomy" id="1484693"/>
    <lineage>
        <taxon>Bacteria</taxon>
        <taxon>Pseudomonadati</taxon>
        <taxon>Pseudomonadota</taxon>
        <taxon>Betaproteobacteria</taxon>
        <taxon>Burkholderiales</taxon>
        <taxon>Comamonadaceae</taxon>
        <taxon>Rhodoferax</taxon>
    </lineage>
</organism>
<evidence type="ECO:0000313" key="2">
    <source>
        <dbReference type="EMBL" id="MDR7306959.1"/>
    </source>
</evidence>
<comment type="caution">
    <text evidence="2">The sequence shown here is derived from an EMBL/GenBank/DDBJ whole genome shotgun (WGS) entry which is preliminary data.</text>
</comment>
<protein>
    <recommendedName>
        <fullName evidence="4">Tetratricopeptide repeat-like domain-containing protein</fullName>
    </recommendedName>
</protein>